<name>A0A8X8AWR3_BRACI</name>
<evidence type="ECO:0000313" key="5">
    <source>
        <dbReference type="EMBL" id="KAG2313822.1"/>
    </source>
</evidence>
<dbReference type="Proteomes" id="UP000886595">
    <property type="component" value="Unassembled WGS sequence"/>
</dbReference>
<keyword evidence="4" id="KW-0539">Nucleus</keyword>
<evidence type="ECO:0000256" key="2">
    <source>
        <dbReference type="ARBA" id="ARBA00022763"/>
    </source>
</evidence>
<dbReference type="InterPro" id="IPR039776">
    <property type="entry name" value="Pds5"/>
</dbReference>
<gene>
    <name evidence="5" type="ORF">Bca52824_016944</name>
</gene>
<dbReference type="PANTHER" id="PTHR12663">
    <property type="entry name" value="ANDROGEN INDUCED INHIBITOR OF PROLIFERATION AS3 / PDS5-RELATED"/>
    <property type="match status" value="1"/>
</dbReference>
<dbReference type="EMBL" id="JAAMPC010000004">
    <property type="protein sequence ID" value="KAG2313822.1"/>
    <property type="molecule type" value="Genomic_DNA"/>
</dbReference>
<evidence type="ECO:0000256" key="4">
    <source>
        <dbReference type="ARBA" id="ARBA00023242"/>
    </source>
</evidence>
<keyword evidence="2" id="KW-0227">DNA damage</keyword>
<proteinExistence type="predicted"/>
<dbReference type="GO" id="GO:0006281">
    <property type="term" value="P:DNA repair"/>
    <property type="evidence" value="ECO:0007669"/>
    <property type="project" value="UniProtKB-KW"/>
</dbReference>
<comment type="subcellular location">
    <subcellularLocation>
        <location evidence="1">Nucleus</location>
    </subcellularLocation>
</comment>
<evidence type="ECO:0000256" key="3">
    <source>
        <dbReference type="ARBA" id="ARBA00023204"/>
    </source>
</evidence>
<dbReference type="GO" id="GO:0005634">
    <property type="term" value="C:nucleus"/>
    <property type="evidence" value="ECO:0007669"/>
    <property type="project" value="UniProtKB-SubCell"/>
</dbReference>
<reference evidence="5 6" key="1">
    <citation type="submission" date="2020-02" db="EMBL/GenBank/DDBJ databases">
        <authorList>
            <person name="Ma Q."/>
            <person name="Huang Y."/>
            <person name="Song X."/>
            <person name="Pei D."/>
        </authorList>
    </citation>
    <scope>NUCLEOTIDE SEQUENCE [LARGE SCALE GENOMIC DNA]</scope>
    <source>
        <strain evidence="5">Sxm20200214</strain>
        <tissue evidence="5">Leaf</tissue>
    </source>
</reference>
<dbReference type="GO" id="GO:0000785">
    <property type="term" value="C:chromatin"/>
    <property type="evidence" value="ECO:0007669"/>
    <property type="project" value="TreeGrafter"/>
</dbReference>
<keyword evidence="6" id="KW-1185">Reference proteome</keyword>
<dbReference type="AlphaFoldDB" id="A0A8X8AWR3"/>
<dbReference type="OrthoDB" id="200660at2759"/>
<keyword evidence="3" id="KW-0234">DNA repair</keyword>
<sequence length="245" mass="27658">MEAMEKVKRKIVEKAGEKLLIDPPCSVDELLTLLDDVLICLKAVKEDWPALMKKQAVYLLKKASMNGKLCRHYSQVDVKVAVAACISEIVRIVAPDAPYDSPKMKVPQASRRLAEKVLSNGANRLKTYLPEAVRWSGVPRENFSKIVVSICCPPLQEKHQLVVNEKEVKSLIICFLSTLRGPPATDSLQDSQASLTNEKQTRVQAFRSERSADETYNVSYLFRDEESRPKKTTANKKEKERLSKQ</sequence>
<protein>
    <submittedName>
        <fullName evidence="5">Uncharacterized protein</fullName>
    </submittedName>
</protein>
<accession>A0A8X8AWR3</accession>
<dbReference type="GO" id="GO:0007064">
    <property type="term" value="P:mitotic sister chromatid cohesion"/>
    <property type="evidence" value="ECO:0007669"/>
    <property type="project" value="InterPro"/>
</dbReference>
<comment type="caution">
    <text evidence="5">The sequence shown here is derived from an EMBL/GenBank/DDBJ whole genome shotgun (WGS) entry which is preliminary data.</text>
</comment>
<dbReference type="PANTHER" id="PTHR12663:SF3">
    <property type="entry name" value="SISTER CHROMATID COHESION PROTEIN PDS5 HOMOLOG C"/>
    <property type="match status" value="1"/>
</dbReference>
<dbReference type="Pfam" id="PF20168">
    <property type="entry name" value="PDS5"/>
    <property type="match status" value="1"/>
</dbReference>
<organism evidence="5 6">
    <name type="scientific">Brassica carinata</name>
    <name type="common">Ethiopian mustard</name>
    <name type="synonym">Abyssinian cabbage</name>
    <dbReference type="NCBI Taxonomy" id="52824"/>
    <lineage>
        <taxon>Eukaryota</taxon>
        <taxon>Viridiplantae</taxon>
        <taxon>Streptophyta</taxon>
        <taxon>Embryophyta</taxon>
        <taxon>Tracheophyta</taxon>
        <taxon>Spermatophyta</taxon>
        <taxon>Magnoliopsida</taxon>
        <taxon>eudicotyledons</taxon>
        <taxon>Gunneridae</taxon>
        <taxon>Pentapetalae</taxon>
        <taxon>rosids</taxon>
        <taxon>malvids</taxon>
        <taxon>Brassicales</taxon>
        <taxon>Brassicaceae</taxon>
        <taxon>Brassiceae</taxon>
        <taxon>Brassica</taxon>
    </lineage>
</organism>
<evidence type="ECO:0000313" key="6">
    <source>
        <dbReference type="Proteomes" id="UP000886595"/>
    </source>
</evidence>
<evidence type="ECO:0000256" key="1">
    <source>
        <dbReference type="ARBA" id="ARBA00004123"/>
    </source>
</evidence>